<evidence type="ECO:0000313" key="3">
    <source>
        <dbReference type="Proteomes" id="UP000006772"/>
    </source>
</evidence>
<accession>A0AAI9N405</accession>
<gene>
    <name evidence="2" type="ORF">HFRIS_009270</name>
</gene>
<comment type="caution">
    <text evidence="2">The sequence shown here is derived from an EMBL/GenBank/DDBJ whole genome shotgun (WGS) entry which is preliminary data.</text>
</comment>
<sequence>MDLHTLAAWVAAISIIMAMIRLAGLWRLRRRLVARLGRSSGSCLGNKIYLHNLSARPLALTRWRIYVAEGLLQPQEVKEITCFGGSAKEAMGARGADSIVIEARCSHILFFSDEGLFNRSADLRDGRRLYIGIETSDGRVSTCCLYPSNHPWPALQALLTALWSRQKRFARE</sequence>
<dbReference type="EMBL" id="AEEC02000010">
    <property type="protein sequence ID" value="EOA05061.1"/>
    <property type="molecule type" value="Genomic_DNA"/>
</dbReference>
<proteinExistence type="predicted"/>
<keyword evidence="1" id="KW-0812">Transmembrane</keyword>
<dbReference type="RefSeq" id="WP_006463038.1">
    <property type="nucleotide sequence ID" value="NZ_AEEC02000010.1"/>
</dbReference>
<organism evidence="2 3">
    <name type="scientific">Herbaspirillum frisingense GSF30</name>
    <dbReference type="NCBI Taxonomy" id="864073"/>
    <lineage>
        <taxon>Bacteria</taxon>
        <taxon>Pseudomonadati</taxon>
        <taxon>Pseudomonadota</taxon>
        <taxon>Betaproteobacteria</taxon>
        <taxon>Burkholderiales</taxon>
        <taxon>Oxalobacteraceae</taxon>
        <taxon>Herbaspirillum</taxon>
    </lineage>
</organism>
<evidence type="ECO:0000256" key="1">
    <source>
        <dbReference type="SAM" id="Phobius"/>
    </source>
</evidence>
<name>A0AAI9N405_9BURK</name>
<keyword evidence="1" id="KW-1133">Transmembrane helix</keyword>
<keyword evidence="1" id="KW-0472">Membrane</keyword>
<dbReference type="Proteomes" id="UP000006772">
    <property type="component" value="Unassembled WGS sequence"/>
</dbReference>
<dbReference type="AlphaFoldDB" id="A0AAI9N405"/>
<protein>
    <submittedName>
        <fullName evidence="2">Uncharacterized protein</fullName>
    </submittedName>
</protein>
<reference evidence="2 3" key="1">
    <citation type="journal article" date="2013" name="Front. Microbiol.">
        <title>The genome of the endophytic bacterium H. frisingense GSF30(T) identifies diverse strategies in the Herbaspirillum genus to interact with plants.</title>
        <authorList>
            <person name="Straub D."/>
            <person name="Rothballer M."/>
            <person name="Hartmann A."/>
            <person name="Ludewig U."/>
        </authorList>
    </citation>
    <scope>NUCLEOTIDE SEQUENCE [LARGE SCALE GENOMIC DNA]</scope>
    <source>
        <strain evidence="2 3">GSF30</strain>
    </source>
</reference>
<evidence type="ECO:0000313" key="2">
    <source>
        <dbReference type="EMBL" id="EOA05061.1"/>
    </source>
</evidence>
<feature type="transmembrane region" description="Helical" evidence="1">
    <location>
        <begin position="6"/>
        <end position="28"/>
    </location>
</feature>